<sequence length="212" mass="23472">MSIKAYNPVIYQKLGDIGAQSKVITRQDIDGLGKIIVKHGYGNHVCVVIAHRHFDLDDSEVMYEVVDSDRRISQPRPLFDILAEKAQPNLLSCSLDGFWYPVGYEESAEVLPAWNDKIFLAEAAKYLINANLVDKLAIASRRSADLKNDGIVFVEENLSASRKSIVRPTSPKEMIGIDAIPTTYAFTINGTVNEESCVVCVCIVNDQTGHSK</sequence>
<name>A0A914P991_9BILA</name>
<organism evidence="1 2">
    <name type="scientific">Panagrolaimus davidi</name>
    <dbReference type="NCBI Taxonomy" id="227884"/>
    <lineage>
        <taxon>Eukaryota</taxon>
        <taxon>Metazoa</taxon>
        <taxon>Ecdysozoa</taxon>
        <taxon>Nematoda</taxon>
        <taxon>Chromadorea</taxon>
        <taxon>Rhabditida</taxon>
        <taxon>Tylenchina</taxon>
        <taxon>Panagrolaimomorpha</taxon>
        <taxon>Panagrolaimoidea</taxon>
        <taxon>Panagrolaimidae</taxon>
        <taxon>Panagrolaimus</taxon>
    </lineage>
</organism>
<protein>
    <submittedName>
        <fullName evidence="2">Uncharacterized protein</fullName>
    </submittedName>
</protein>
<dbReference type="Proteomes" id="UP000887578">
    <property type="component" value="Unplaced"/>
</dbReference>
<evidence type="ECO:0000313" key="2">
    <source>
        <dbReference type="WBParaSite" id="PDA_v2.g14624.t1"/>
    </source>
</evidence>
<accession>A0A914P991</accession>
<dbReference type="WBParaSite" id="PDA_v2.g14624.t1">
    <property type="protein sequence ID" value="PDA_v2.g14624.t1"/>
    <property type="gene ID" value="PDA_v2.g14624"/>
</dbReference>
<dbReference type="AlphaFoldDB" id="A0A914P991"/>
<reference evidence="2" key="1">
    <citation type="submission" date="2022-11" db="UniProtKB">
        <authorList>
            <consortium name="WormBaseParasite"/>
        </authorList>
    </citation>
    <scope>IDENTIFICATION</scope>
</reference>
<proteinExistence type="predicted"/>
<evidence type="ECO:0000313" key="1">
    <source>
        <dbReference type="Proteomes" id="UP000887578"/>
    </source>
</evidence>
<keyword evidence="1" id="KW-1185">Reference proteome</keyword>